<dbReference type="AlphaFoldDB" id="A0A8J6JLR8"/>
<comment type="similarity">
    <text evidence="2">Belongs to the 5'-nucleotidase family.</text>
</comment>
<dbReference type="Proteomes" id="UP000607645">
    <property type="component" value="Unassembled WGS sequence"/>
</dbReference>
<evidence type="ECO:0000259" key="4">
    <source>
        <dbReference type="Pfam" id="PF00149"/>
    </source>
</evidence>
<dbReference type="InterPro" id="IPR006179">
    <property type="entry name" value="5_nucleotidase/apyrase"/>
</dbReference>
<dbReference type="InterPro" id="IPR008334">
    <property type="entry name" value="5'-Nucleotdase_C"/>
</dbReference>
<dbReference type="PRINTS" id="PR01607">
    <property type="entry name" value="APYRASEFAMLY"/>
</dbReference>
<dbReference type="GO" id="GO:0000166">
    <property type="term" value="F:nucleotide binding"/>
    <property type="evidence" value="ECO:0007669"/>
    <property type="project" value="UniProtKB-KW"/>
</dbReference>
<dbReference type="Pfam" id="PF00149">
    <property type="entry name" value="Metallophos"/>
    <property type="match status" value="1"/>
</dbReference>
<evidence type="ECO:0000259" key="5">
    <source>
        <dbReference type="Pfam" id="PF02872"/>
    </source>
</evidence>
<dbReference type="PANTHER" id="PTHR11575:SF24">
    <property type="entry name" value="5'-NUCLEOTIDASE"/>
    <property type="match status" value="1"/>
</dbReference>
<feature type="chain" id="PRO_5035338288" evidence="2">
    <location>
        <begin position="29"/>
        <end position="665"/>
    </location>
</feature>
<keyword evidence="3" id="KW-1133">Transmembrane helix</keyword>
<dbReference type="PANTHER" id="PTHR11575">
    <property type="entry name" value="5'-NUCLEOTIDASE-RELATED"/>
    <property type="match status" value="1"/>
</dbReference>
<comment type="caution">
    <text evidence="6">The sequence shown here is derived from an EMBL/GenBank/DDBJ whole genome shotgun (WGS) entry which is preliminary data.</text>
</comment>
<dbReference type="Pfam" id="PF02872">
    <property type="entry name" value="5_nucleotid_C"/>
    <property type="match status" value="1"/>
</dbReference>
<dbReference type="RefSeq" id="WP_186919397.1">
    <property type="nucleotide sequence ID" value="NZ_JACOPQ010000008.1"/>
</dbReference>
<dbReference type="InterPro" id="IPR036907">
    <property type="entry name" value="5'-Nucleotdase_C_sf"/>
</dbReference>
<dbReference type="EMBL" id="JACOPQ010000008">
    <property type="protein sequence ID" value="MBC5737589.1"/>
    <property type="molecule type" value="Genomic_DNA"/>
</dbReference>
<reference evidence="6" key="1">
    <citation type="submission" date="2020-08" db="EMBL/GenBank/DDBJ databases">
        <title>Genome public.</title>
        <authorList>
            <person name="Liu C."/>
            <person name="Sun Q."/>
        </authorList>
    </citation>
    <scope>NUCLEOTIDE SEQUENCE</scope>
    <source>
        <strain evidence="6">NSJ-52</strain>
    </source>
</reference>
<evidence type="ECO:0000313" key="7">
    <source>
        <dbReference type="Proteomes" id="UP000607645"/>
    </source>
</evidence>
<protein>
    <submittedName>
        <fullName evidence="6">5'-nucleotidase C-terminal domain-containing protein</fullName>
    </submittedName>
</protein>
<feature type="signal peptide" evidence="2">
    <location>
        <begin position="1"/>
        <end position="28"/>
    </location>
</feature>
<dbReference type="SUPFAM" id="SSF56300">
    <property type="entry name" value="Metallo-dependent phosphatases"/>
    <property type="match status" value="1"/>
</dbReference>
<keyword evidence="3" id="KW-0472">Membrane</keyword>
<keyword evidence="2" id="KW-0547">Nucleotide-binding</keyword>
<evidence type="ECO:0000256" key="3">
    <source>
        <dbReference type="SAM" id="Phobius"/>
    </source>
</evidence>
<feature type="domain" description="Calcineurin-like phosphoesterase" evidence="4">
    <location>
        <begin position="39"/>
        <end position="277"/>
    </location>
</feature>
<keyword evidence="2" id="KW-0378">Hydrolase</keyword>
<dbReference type="Gene3D" id="3.90.780.10">
    <property type="entry name" value="5'-Nucleotidase, C-terminal domain"/>
    <property type="match status" value="1"/>
</dbReference>
<keyword evidence="3" id="KW-0812">Transmembrane</keyword>
<evidence type="ECO:0000256" key="1">
    <source>
        <dbReference type="ARBA" id="ARBA00022729"/>
    </source>
</evidence>
<dbReference type="InterPro" id="IPR004843">
    <property type="entry name" value="Calcineurin-like_PHP"/>
</dbReference>
<dbReference type="GO" id="GO:0009166">
    <property type="term" value="P:nucleotide catabolic process"/>
    <property type="evidence" value="ECO:0007669"/>
    <property type="project" value="InterPro"/>
</dbReference>
<dbReference type="InterPro" id="IPR029052">
    <property type="entry name" value="Metallo-depent_PP-like"/>
</dbReference>
<gene>
    <name evidence="6" type="ORF">H8S62_11290</name>
</gene>
<evidence type="ECO:0000313" key="6">
    <source>
        <dbReference type="EMBL" id="MBC5737589.1"/>
    </source>
</evidence>
<keyword evidence="7" id="KW-1185">Reference proteome</keyword>
<sequence length="665" mass="72205">MRRLLKRGAALLLACLLLMGALALGASAAEIPGAGKTATILFTHDMHSHLLPAPREGGGEYGGFARLMTALTGERDAARAAGIPSITIDGGDFAMGSLFQTVYTSEATELRSLGAMGFDVTTFGNHEYEYRAEGIALMLEAALRSGDPLPRIVQANYLPPREGEEGYDEASAAVWRALDDYGVTDYTMVEKDGVRFAVFGVLGQDADDCAPMSGMVLEPIAQAAQRVVDEIKANEDYDFILCCSHSGTNPDPKKSEDEQLAKAVDGIDFIVSGHTHSTLEEPKIVNNTVIGCVGEYCANLGKVTIQKDGKGNNTVLDYQLIPIDENVKEDPAMAKTVAGYKQLVESEYLSQFGMTYDQVLAHTSFDFTPLSQFAREQEEDSLGNLITDAYIYAVKQVEGTSGTPITAAFVNSGVIRATFSKGDITVSNAFDVSSIGSGADGTPGYPLIDVWLTGREIKNVLEVDPSVGPIFSGAQLYASGVSYQFNMNRMIFNRMTDPSLMASDGTKTPLDDNKLYRIVTNLYSSQMLGLVTEKSFGILKVTPKDAQGNPITDYEAHIIHLDNGSELKEWYALATYLASFPSEGGVPQVPARYAGPEGRKVSVESWSPVALLRQPNWVTLLVLAVAVFLIALVVFIVYRVATRKRRRLRRSQRQGGRSYRSYRGK</sequence>
<organism evidence="6 7">
    <name type="scientific">Lawsonibacter faecis</name>
    <dbReference type="NCBI Taxonomy" id="2763052"/>
    <lineage>
        <taxon>Bacteria</taxon>
        <taxon>Bacillati</taxon>
        <taxon>Bacillota</taxon>
        <taxon>Clostridia</taxon>
        <taxon>Eubacteriales</taxon>
        <taxon>Oscillospiraceae</taxon>
        <taxon>Lawsonibacter</taxon>
    </lineage>
</organism>
<dbReference type="GO" id="GO:0016787">
    <property type="term" value="F:hydrolase activity"/>
    <property type="evidence" value="ECO:0007669"/>
    <property type="project" value="UniProtKB-KW"/>
</dbReference>
<accession>A0A8J6JLR8</accession>
<evidence type="ECO:0000256" key="2">
    <source>
        <dbReference type="RuleBase" id="RU362119"/>
    </source>
</evidence>
<name>A0A8J6JLR8_9FIRM</name>
<dbReference type="Gene3D" id="3.60.21.10">
    <property type="match status" value="1"/>
</dbReference>
<keyword evidence="1 2" id="KW-0732">Signal</keyword>
<proteinExistence type="inferred from homology"/>
<dbReference type="SUPFAM" id="SSF55816">
    <property type="entry name" value="5'-nucleotidase (syn. UDP-sugar hydrolase), C-terminal domain"/>
    <property type="match status" value="1"/>
</dbReference>
<feature type="transmembrane region" description="Helical" evidence="3">
    <location>
        <begin position="617"/>
        <end position="641"/>
    </location>
</feature>
<feature type="domain" description="5'-Nucleotidase C-terminal" evidence="5">
    <location>
        <begin position="371"/>
        <end position="525"/>
    </location>
</feature>